<feature type="compositionally biased region" description="Polar residues" evidence="1">
    <location>
        <begin position="1"/>
        <end position="15"/>
    </location>
</feature>
<evidence type="ECO:0000313" key="2">
    <source>
        <dbReference type="EMBL" id="RYN41607.1"/>
    </source>
</evidence>
<organism evidence="2 3">
    <name type="scientific">Alternaria tenuissima</name>
    <dbReference type="NCBI Taxonomy" id="119927"/>
    <lineage>
        <taxon>Eukaryota</taxon>
        <taxon>Fungi</taxon>
        <taxon>Dikarya</taxon>
        <taxon>Ascomycota</taxon>
        <taxon>Pezizomycotina</taxon>
        <taxon>Dothideomycetes</taxon>
        <taxon>Pleosporomycetidae</taxon>
        <taxon>Pleosporales</taxon>
        <taxon>Pleosporineae</taxon>
        <taxon>Pleosporaceae</taxon>
        <taxon>Alternaria</taxon>
        <taxon>Alternaria sect. Alternaria</taxon>
        <taxon>Alternaria alternata complex</taxon>
    </lineage>
</organism>
<dbReference type="AlphaFoldDB" id="A0A4Q4M4E4"/>
<evidence type="ECO:0000256" key="1">
    <source>
        <dbReference type="SAM" id="MobiDB-lite"/>
    </source>
</evidence>
<dbReference type="Proteomes" id="UP000292402">
    <property type="component" value="Unassembled WGS sequence"/>
</dbReference>
<dbReference type="EMBL" id="PDXA01000050">
    <property type="protein sequence ID" value="RYN41607.1"/>
    <property type="molecule type" value="Genomic_DNA"/>
</dbReference>
<feature type="region of interest" description="Disordered" evidence="1">
    <location>
        <begin position="211"/>
        <end position="246"/>
    </location>
</feature>
<accession>A0A4Q4M4E4</accession>
<feature type="region of interest" description="Disordered" evidence="1">
    <location>
        <begin position="333"/>
        <end position="358"/>
    </location>
</feature>
<feature type="region of interest" description="Disordered" evidence="1">
    <location>
        <begin position="1"/>
        <end position="67"/>
    </location>
</feature>
<evidence type="ECO:0000313" key="3">
    <source>
        <dbReference type="Proteomes" id="UP000292402"/>
    </source>
</evidence>
<gene>
    <name evidence="2" type="ORF">AA0114_g10756</name>
</gene>
<name>A0A4Q4M4E4_9PLEO</name>
<protein>
    <submittedName>
        <fullName evidence="2">Uncharacterized protein</fullName>
    </submittedName>
</protein>
<proteinExistence type="predicted"/>
<sequence length="383" mass="41149">MRTSDFTFRSPSSGSIEPIRSRHHTDHPGLNLGFVQQPGDQDSHVNLPLRGSQDPLVPLSAQPPGTYSTTARSMVIETPGFRMEPTSNATQALSSHMAPESNTSPTTYAASSRYVVTPSSVASPSYMTTPSMASPFSPIPEHAEAPCTADLDESIRRMLVGGASTEVILSIVKTHKDSKDAGIHRALDTMSLMQTDLLAARINALYTPMNYKRGSTHDGPSPSKRSCKALESNDSTPTAPAKPPPVRLMGCPGGAGICTVKQTSAWRNKAEYIRHLLSTHLEDYKVGDILKCLLCKETDSADEEYPVQGSMLGEHIWEAHMAVRKGLKRAQGTAVAMQDEPGQPSGTRTHHAADAELSTPKVCAPDTGILDYGDRLCSTPSDV</sequence>
<reference evidence="3" key="1">
    <citation type="journal article" date="2019" name="bioRxiv">
        <title>Genomics, evolutionary history and diagnostics of the Alternaria alternata species group including apple and Asian pear pathotypes.</title>
        <authorList>
            <person name="Armitage A.D."/>
            <person name="Cockerton H.M."/>
            <person name="Sreenivasaprasad S."/>
            <person name="Woodhall J.W."/>
            <person name="Lane C.R."/>
            <person name="Harrison R.J."/>
            <person name="Clarkson J.P."/>
        </authorList>
    </citation>
    <scope>NUCLEOTIDE SEQUENCE [LARGE SCALE GENOMIC DNA]</scope>
    <source>
        <strain evidence="3">FERA 1082</strain>
    </source>
</reference>
<comment type="caution">
    <text evidence="2">The sequence shown here is derived from an EMBL/GenBank/DDBJ whole genome shotgun (WGS) entry which is preliminary data.</text>
</comment>